<sequence length="77" mass="8906">MKWHIIHSHNCDFLIEVYGENEGQSSEDIQISNKTQSSSFDEHWHTCIIEFGLPSVEFKEAVRQLRKSESVDGMLPV</sequence>
<dbReference type="Proteomes" id="UP001164746">
    <property type="component" value="Chromosome 6"/>
</dbReference>
<keyword evidence="2" id="KW-1185">Reference proteome</keyword>
<name>A0ABY7EFJ6_MYAAR</name>
<gene>
    <name evidence="1" type="ORF">MAR_017812</name>
</gene>
<reference evidence="1" key="1">
    <citation type="submission" date="2022-11" db="EMBL/GenBank/DDBJ databases">
        <title>Centuries of genome instability and evolution in soft-shell clam transmissible cancer (bioRxiv).</title>
        <authorList>
            <person name="Hart S.F.M."/>
            <person name="Yonemitsu M.A."/>
            <person name="Giersch R.M."/>
            <person name="Beal B.F."/>
            <person name="Arriagada G."/>
            <person name="Davis B.W."/>
            <person name="Ostrander E.A."/>
            <person name="Goff S.P."/>
            <person name="Metzger M.J."/>
        </authorList>
    </citation>
    <scope>NUCLEOTIDE SEQUENCE</scope>
    <source>
        <strain evidence="1">MELC-2E11</strain>
        <tissue evidence="1">Siphon/mantle</tissue>
    </source>
</reference>
<accession>A0ABY7EFJ6</accession>
<organism evidence="1 2">
    <name type="scientific">Mya arenaria</name>
    <name type="common">Soft-shell clam</name>
    <dbReference type="NCBI Taxonomy" id="6604"/>
    <lineage>
        <taxon>Eukaryota</taxon>
        <taxon>Metazoa</taxon>
        <taxon>Spiralia</taxon>
        <taxon>Lophotrochozoa</taxon>
        <taxon>Mollusca</taxon>
        <taxon>Bivalvia</taxon>
        <taxon>Autobranchia</taxon>
        <taxon>Heteroconchia</taxon>
        <taxon>Euheterodonta</taxon>
        <taxon>Imparidentia</taxon>
        <taxon>Neoheterodontei</taxon>
        <taxon>Myida</taxon>
        <taxon>Myoidea</taxon>
        <taxon>Myidae</taxon>
        <taxon>Mya</taxon>
    </lineage>
</organism>
<evidence type="ECO:0000313" key="1">
    <source>
        <dbReference type="EMBL" id="WAR07854.1"/>
    </source>
</evidence>
<dbReference type="EMBL" id="CP111017">
    <property type="protein sequence ID" value="WAR07854.1"/>
    <property type="molecule type" value="Genomic_DNA"/>
</dbReference>
<protein>
    <submittedName>
        <fullName evidence="1">Uncharacterized protein</fullName>
    </submittedName>
</protein>
<proteinExistence type="predicted"/>
<evidence type="ECO:0000313" key="2">
    <source>
        <dbReference type="Proteomes" id="UP001164746"/>
    </source>
</evidence>